<organism evidence="4 5">
    <name type="scientific">Shimia thalassica</name>
    <dbReference type="NCBI Taxonomy" id="1715693"/>
    <lineage>
        <taxon>Bacteria</taxon>
        <taxon>Pseudomonadati</taxon>
        <taxon>Pseudomonadota</taxon>
        <taxon>Alphaproteobacteria</taxon>
        <taxon>Rhodobacterales</taxon>
        <taxon>Roseobacteraceae</taxon>
    </lineage>
</organism>
<dbReference type="SUPFAM" id="SSF56529">
    <property type="entry name" value="FAH"/>
    <property type="match status" value="1"/>
</dbReference>
<evidence type="ECO:0000313" key="4">
    <source>
        <dbReference type="EMBL" id="CUJ92121.1"/>
    </source>
</evidence>
<dbReference type="AlphaFoldDB" id="A0A0P1I5X9"/>
<name>A0A0P1I5X9_9RHOB</name>
<keyword evidence="2" id="KW-0479">Metal-binding</keyword>
<dbReference type="InterPro" id="IPR051121">
    <property type="entry name" value="FAH"/>
</dbReference>
<dbReference type="GO" id="GO:0046872">
    <property type="term" value="F:metal ion binding"/>
    <property type="evidence" value="ECO:0007669"/>
    <property type="project" value="UniProtKB-KW"/>
</dbReference>
<dbReference type="EMBL" id="CYTW01000001">
    <property type="protein sequence ID" value="CUJ92121.1"/>
    <property type="molecule type" value="Genomic_DNA"/>
</dbReference>
<evidence type="ECO:0000313" key="5">
    <source>
        <dbReference type="Proteomes" id="UP000051870"/>
    </source>
</evidence>
<dbReference type="EC" id="4.3.2.3" evidence="4"/>
<accession>A0A0P1I5X9</accession>
<reference evidence="5" key="1">
    <citation type="submission" date="2015-09" db="EMBL/GenBank/DDBJ databases">
        <authorList>
            <person name="Rodrigo-Torres Lidia"/>
            <person name="Arahal R.David."/>
        </authorList>
    </citation>
    <scope>NUCLEOTIDE SEQUENCE [LARGE SCALE GENOMIC DNA]</scope>
    <source>
        <strain evidence="5">CECT 7735</strain>
    </source>
</reference>
<dbReference type="GO" id="GO:0044281">
    <property type="term" value="P:small molecule metabolic process"/>
    <property type="evidence" value="ECO:0007669"/>
    <property type="project" value="UniProtKB-ARBA"/>
</dbReference>
<dbReference type="RefSeq" id="WP_058310574.1">
    <property type="nucleotide sequence ID" value="NZ_CYTW01000001.1"/>
</dbReference>
<dbReference type="STRING" id="1715693.PH7735_01449"/>
<dbReference type="GeneID" id="83880503"/>
<keyword evidence="4" id="KW-0456">Lyase</keyword>
<evidence type="ECO:0000259" key="3">
    <source>
        <dbReference type="Pfam" id="PF01557"/>
    </source>
</evidence>
<proteinExistence type="inferred from homology"/>
<dbReference type="PANTHER" id="PTHR42796">
    <property type="entry name" value="FUMARYLACETOACETATE HYDROLASE DOMAIN-CONTAINING PROTEIN 2A-RELATED"/>
    <property type="match status" value="1"/>
</dbReference>
<dbReference type="InterPro" id="IPR036663">
    <property type="entry name" value="Fumarylacetoacetase_C_sf"/>
</dbReference>
<gene>
    <name evidence="4" type="ORF">PH7735_01449</name>
</gene>
<dbReference type="PANTHER" id="PTHR42796:SF4">
    <property type="entry name" value="FUMARYLACETOACETATE HYDROLASE DOMAIN-CONTAINING PROTEIN 2A"/>
    <property type="match status" value="1"/>
</dbReference>
<dbReference type="InterPro" id="IPR011234">
    <property type="entry name" value="Fumarylacetoacetase-like_C"/>
</dbReference>
<comment type="similarity">
    <text evidence="1">Belongs to the FAH family.</text>
</comment>
<feature type="domain" description="Fumarylacetoacetase-like C-terminal" evidence="3">
    <location>
        <begin position="68"/>
        <end position="272"/>
    </location>
</feature>
<dbReference type="Gene3D" id="3.90.850.10">
    <property type="entry name" value="Fumarylacetoacetase-like, C-terminal domain"/>
    <property type="match status" value="1"/>
</dbReference>
<dbReference type="FunFam" id="3.90.850.10:FF:000012">
    <property type="entry name" value="Putative 2-hydroxyhepta-2,4-diene-1,7-dioate isomerase"/>
    <property type="match status" value="1"/>
</dbReference>
<evidence type="ECO:0000256" key="1">
    <source>
        <dbReference type="ARBA" id="ARBA00010211"/>
    </source>
</evidence>
<dbReference type="Pfam" id="PF01557">
    <property type="entry name" value="FAA_hydrolase"/>
    <property type="match status" value="1"/>
</dbReference>
<dbReference type="Proteomes" id="UP000051870">
    <property type="component" value="Unassembled WGS sequence"/>
</dbReference>
<protein>
    <submittedName>
        <fullName evidence="4">Ureidoglycolate lyase</fullName>
        <ecNumber evidence="4">4.3.2.3</ecNumber>
    </submittedName>
</protein>
<sequence length="275" mass="29144">MKFLRYGDIGSEKPGVLDADGGIRDLSGVVDDLSGDVLGALPDVDPTTLPLVEGSPRIGAPVGHVGKFLCIGLNYSDHAAEAGMDLPKEPILFMKATSAIVGPNDPVYLPRGSQKGDWEVELGVVIGKTAKYVSEAEALDHVAGYCIANDVSERAFQTERGGQWTKGKSCDGFGPIGPWLVTPDEVKDPQNLDLSLNLNGARMQTGNTQSMVFSVAHIIAYLSQMMTLHPGDVIATGTPPGVGMGMKPPVYLKAGDVMDLEIEGLGHQRQEVFAD</sequence>
<evidence type="ECO:0000256" key="2">
    <source>
        <dbReference type="ARBA" id="ARBA00022723"/>
    </source>
</evidence>
<keyword evidence="5" id="KW-1185">Reference proteome</keyword>
<dbReference type="GO" id="GO:0050385">
    <property type="term" value="F:ureidoglycolate lyase activity"/>
    <property type="evidence" value="ECO:0007669"/>
    <property type="project" value="UniProtKB-EC"/>
</dbReference>